<dbReference type="InterPro" id="IPR045518">
    <property type="entry name" value="2EXR"/>
</dbReference>
<dbReference type="AlphaFoldDB" id="A0AAE0UFB6"/>
<sequence>MATAITFHPFPRLPAEIRLMNWEFSILPRTLNVRGRPDPSNSDPTQQAEREASLSASELQFVHRRYPFARSNSIHSGFFIDRLPIWNPPLPVGPPPPQR</sequence>
<evidence type="ECO:0000313" key="3">
    <source>
        <dbReference type="EMBL" id="KAK3401319.1"/>
    </source>
</evidence>
<reference evidence="3" key="2">
    <citation type="submission" date="2023-07" db="EMBL/GenBank/DDBJ databases">
        <authorList>
            <consortium name="Lawrence Berkeley National Laboratory"/>
            <person name="Haridas S."/>
            <person name="Hensen N."/>
            <person name="Bonometti L."/>
            <person name="Westerberg I."/>
            <person name="Brannstrom I.O."/>
            <person name="Guillou S."/>
            <person name="Cros-Aarteil S."/>
            <person name="Calhoun S."/>
            <person name="Kuo A."/>
            <person name="Mondo S."/>
            <person name="Pangilinan J."/>
            <person name="Riley R."/>
            <person name="LaButti K."/>
            <person name="Andreopoulos B."/>
            <person name="Lipzen A."/>
            <person name="Chen C."/>
            <person name="Yanf M."/>
            <person name="Daum C."/>
            <person name="Ng V."/>
            <person name="Clum A."/>
            <person name="Steindorff A."/>
            <person name="Ohm R."/>
            <person name="Martin F."/>
            <person name="Silar P."/>
            <person name="Natvig D."/>
            <person name="Lalanne C."/>
            <person name="Gautier V."/>
            <person name="Ament-velasquez S.L."/>
            <person name="Kruys A."/>
            <person name="Hutchinson M.I."/>
            <person name="Powell A.J."/>
            <person name="Barry K."/>
            <person name="Miller A.N."/>
            <person name="Grigoriev I.V."/>
            <person name="Debuchy R."/>
            <person name="Gladieux P."/>
            <person name="Thoren M.H."/>
            <person name="Johannesson H."/>
        </authorList>
    </citation>
    <scope>NUCLEOTIDE SEQUENCE</scope>
    <source>
        <strain evidence="3">FGSC 1904</strain>
    </source>
</reference>
<organism evidence="3 4">
    <name type="scientific">Sordaria brevicollis</name>
    <dbReference type="NCBI Taxonomy" id="83679"/>
    <lineage>
        <taxon>Eukaryota</taxon>
        <taxon>Fungi</taxon>
        <taxon>Dikarya</taxon>
        <taxon>Ascomycota</taxon>
        <taxon>Pezizomycotina</taxon>
        <taxon>Sordariomycetes</taxon>
        <taxon>Sordariomycetidae</taxon>
        <taxon>Sordariales</taxon>
        <taxon>Sordariaceae</taxon>
        <taxon>Sordaria</taxon>
    </lineage>
</organism>
<dbReference type="Proteomes" id="UP001281003">
    <property type="component" value="Unassembled WGS sequence"/>
</dbReference>
<dbReference type="EMBL" id="JAUTDP010000002">
    <property type="protein sequence ID" value="KAK3401319.1"/>
    <property type="molecule type" value="Genomic_DNA"/>
</dbReference>
<keyword evidence="4" id="KW-1185">Reference proteome</keyword>
<accession>A0AAE0UFB6</accession>
<feature type="region of interest" description="Disordered" evidence="1">
    <location>
        <begin position="31"/>
        <end position="55"/>
    </location>
</feature>
<evidence type="ECO:0000259" key="2">
    <source>
        <dbReference type="Pfam" id="PF20150"/>
    </source>
</evidence>
<evidence type="ECO:0000313" key="4">
    <source>
        <dbReference type="Proteomes" id="UP001281003"/>
    </source>
</evidence>
<reference evidence="3" key="1">
    <citation type="journal article" date="2023" name="Mol. Phylogenet. Evol.">
        <title>Genome-scale phylogeny and comparative genomics of the fungal order Sordariales.</title>
        <authorList>
            <person name="Hensen N."/>
            <person name="Bonometti L."/>
            <person name="Westerberg I."/>
            <person name="Brannstrom I.O."/>
            <person name="Guillou S."/>
            <person name="Cros-Aarteil S."/>
            <person name="Calhoun S."/>
            <person name="Haridas S."/>
            <person name="Kuo A."/>
            <person name="Mondo S."/>
            <person name="Pangilinan J."/>
            <person name="Riley R."/>
            <person name="LaButti K."/>
            <person name="Andreopoulos B."/>
            <person name="Lipzen A."/>
            <person name="Chen C."/>
            <person name="Yan M."/>
            <person name="Daum C."/>
            <person name="Ng V."/>
            <person name="Clum A."/>
            <person name="Steindorff A."/>
            <person name="Ohm R.A."/>
            <person name="Martin F."/>
            <person name="Silar P."/>
            <person name="Natvig D.O."/>
            <person name="Lalanne C."/>
            <person name="Gautier V."/>
            <person name="Ament-Velasquez S.L."/>
            <person name="Kruys A."/>
            <person name="Hutchinson M.I."/>
            <person name="Powell A.J."/>
            <person name="Barry K."/>
            <person name="Miller A.N."/>
            <person name="Grigoriev I.V."/>
            <person name="Debuchy R."/>
            <person name="Gladieux P."/>
            <person name="Hiltunen Thoren M."/>
            <person name="Johannesson H."/>
        </authorList>
    </citation>
    <scope>NUCLEOTIDE SEQUENCE</scope>
    <source>
        <strain evidence="3">FGSC 1904</strain>
    </source>
</reference>
<proteinExistence type="predicted"/>
<gene>
    <name evidence="3" type="ORF">B0T20DRAFT_475427</name>
</gene>
<comment type="caution">
    <text evidence="3">The sequence shown here is derived from an EMBL/GenBank/DDBJ whole genome shotgun (WGS) entry which is preliminary data.</text>
</comment>
<evidence type="ECO:0000256" key="1">
    <source>
        <dbReference type="SAM" id="MobiDB-lite"/>
    </source>
</evidence>
<dbReference type="Pfam" id="PF20150">
    <property type="entry name" value="2EXR"/>
    <property type="match status" value="1"/>
</dbReference>
<protein>
    <recommendedName>
        <fullName evidence="2">2EXR domain-containing protein</fullName>
    </recommendedName>
</protein>
<name>A0AAE0UFB6_SORBR</name>
<feature type="domain" description="2EXR" evidence="2">
    <location>
        <begin position="7"/>
        <end position="51"/>
    </location>
</feature>